<feature type="signal peptide" evidence="1">
    <location>
        <begin position="1"/>
        <end position="30"/>
    </location>
</feature>
<dbReference type="SUPFAM" id="SSF50370">
    <property type="entry name" value="Ricin B-like lectins"/>
    <property type="match status" value="1"/>
</dbReference>
<feature type="domain" description="Ricin B lectin" evidence="2">
    <location>
        <begin position="55"/>
        <end position="197"/>
    </location>
</feature>
<name>A0ABW2JPN5_9ACTN</name>
<dbReference type="Proteomes" id="UP001596523">
    <property type="component" value="Unassembled WGS sequence"/>
</dbReference>
<evidence type="ECO:0000313" key="4">
    <source>
        <dbReference type="Proteomes" id="UP001596523"/>
    </source>
</evidence>
<dbReference type="EMBL" id="JBHTCF010000014">
    <property type="protein sequence ID" value="MFC7308124.1"/>
    <property type="molecule type" value="Genomic_DNA"/>
</dbReference>
<accession>A0ABW2JPN5</accession>
<keyword evidence="4" id="KW-1185">Reference proteome</keyword>
<evidence type="ECO:0000256" key="1">
    <source>
        <dbReference type="SAM" id="SignalP"/>
    </source>
</evidence>
<protein>
    <submittedName>
        <fullName evidence="3">RICIN domain-containing protein</fullName>
    </submittedName>
</protein>
<dbReference type="CDD" id="cd00161">
    <property type="entry name" value="beta-trefoil_Ricin-like"/>
    <property type="match status" value="1"/>
</dbReference>
<sequence>MGLNRKGFQGIVAAATAVTAVTALSGLAAASTPGPSTPGRSAPGTASSAQAGNLTRYVVANHSGKCLTVLGASHANNALVNQYRCVGAKNQQWRLEMAGGGAATLADAVLRNVNSGKCLTVLGGSTAKGAKLTQYTCVGAANQTFAVKPLLLKHTQLFAKPLSGTKCVDVQGGSKADNAAVLQWSCNNRENQKWDLTRKA</sequence>
<proteinExistence type="predicted"/>
<gene>
    <name evidence="3" type="ORF">ACFQVC_28340</name>
</gene>
<dbReference type="InterPro" id="IPR000772">
    <property type="entry name" value="Ricin_B_lectin"/>
</dbReference>
<comment type="caution">
    <text evidence="3">The sequence shown here is derived from an EMBL/GenBank/DDBJ whole genome shotgun (WGS) entry which is preliminary data.</text>
</comment>
<dbReference type="Pfam" id="PF14200">
    <property type="entry name" value="RicinB_lectin_2"/>
    <property type="match status" value="1"/>
</dbReference>
<keyword evidence="1" id="KW-0732">Signal</keyword>
<dbReference type="RefSeq" id="WP_381835835.1">
    <property type="nucleotide sequence ID" value="NZ_JBHTCF010000014.1"/>
</dbReference>
<evidence type="ECO:0000313" key="3">
    <source>
        <dbReference type="EMBL" id="MFC7308124.1"/>
    </source>
</evidence>
<feature type="chain" id="PRO_5046243077" evidence="1">
    <location>
        <begin position="31"/>
        <end position="200"/>
    </location>
</feature>
<dbReference type="SMART" id="SM00458">
    <property type="entry name" value="RICIN"/>
    <property type="match status" value="1"/>
</dbReference>
<evidence type="ECO:0000259" key="2">
    <source>
        <dbReference type="SMART" id="SM00458"/>
    </source>
</evidence>
<dbReference type="Gene3D" id="2.80.10.50">
    <property type="match status" value="3"/>
</dbReference>
<reference evidence="4" key="1">
    <citation type="journal article" date="2019" name="Int. J. Syst. Evol. Microbiol.">
        <title>The Global Catalogue of Microorganisms (GCM) 10K type strain sequencing project: providing services to taxonomists for standard genome sequencing and annotation.</title>
        <authorList>
            <consortium name="The Broad Institute Genomics Platform"/>
            <consortium name="The Broad Institute Genome Sequencing Center for Infectious Disease"/>
            <person name="Wu L."/>
            <person name="Ma J."/>
        </authorList>
    </citation>
    <scope>NUCLEOTIDE SEQUENCE [LARGE SCALE GENOMIC DNA]</scope>
    <source>
        <strain evidence="4">SYNS20</strain>
    </source>
</reference>
<organism evidence="3 4">
    <name type="scientific">Streptomyces monticola</name>
    <dbReference type="NCBI Taxonomy" id="2666263"/>
    <lineage>
        <taxon>Bacteria</taxon>
        <taxon>Bacillati</taxon>
        <taxon>Actinomycetota</taxon>
        <taxon>Actinomycetes</taxon>
        <taxon>Kitasatosporales</taxon>
        <taxon>Streptomycetaceae</taxon>
        <taxon>Streptomyces</taxon>
    </lineage>
</organism>
<dbReference type="Pfam" id="PF00652">
    <property type="entry name" value="Ricin_B_lectin"/>
    <property type="match status" value="1"/>
</dbReference>
<dbReference type="PROSITE" id="PS50231">
    <property type="entry name" value="RICIN_B_LECTIN"/>
    <property type="match status" value="1"/>
</dbReference>
<dbReference type="InterPro" id="IPR035992">
    <property type="entry name" value="Ricin_B-like_lectins"/>
</dbReference>